<feature type="transmembrane region" description="Helical" evidence="6">
    <location>
        <begin position="255"/>
        <end position="277"/>
    </location>
</feature>
<dbReference type="GO" id="GO:0055085">
    <property type="term" value="P:transmembrane transport"/>
    <property type="evidence" value="ECO:0007669"/>
    <property type="project" value="InterPro"/>
</dbReference>
<feature type="transmembrane region" description="Helical" evidence="6">
    <location>
        <begin position="63"/>
        <end position="81"/>
    </location>
</feature>
<evidence type="ECO:0000256" key="3">
    <source>
        <dbReference type="ARBA" id="ARBA00022989"/>
    </source>
</evidence>
<evidence type="ECO:0000256" key="2">
    <source>
        <dbReference type="ARBA" id="ARBA00022692"/>
    </source>
</evidence>
<dbReference type="OrthoDB" id="9769739at2"/>
<proteinExistence type="predicted"/>
<dbReference type="InterPro" id="IPR001902">
    <property type="entry name" value="SLC26A/SulP_fam"/>
</dbReference>
<protein>
    <submittedName>
        <fullName evidence="8">SulP family inorganic anion transporter</fullName>
    </submittedName>
</protein>
<evidence type="ECO:0000256" key="4">
    <source>
        <dbReference type="ARBA" id="ARBA00023136"/>
    </source>
</evidence>
<keyword evidence="2 6" id="KW-0812">Transmembrane</keyword>
<reference evidence="8 9" key="1">
    <citation type="submission" date="2018-01" db="EMBL/GenBank/DDBJ databases">
        <title>Whole genome analyses suggest that Burkholderia sensu lato contains two further novel genera in the rhizoxinica-symbiotica group Mycetohabitans gen. nov., and Trinickia gen. nov.: implications for the evolution of diazotrophy and nodulation in the Burkholderiaceae.</title>
        <authorList>
            <person name="Estrada-de los Santos P."/>
            <person name="Palmer M."/>
            <person name="Chavez-Ramirez B."/>
            <person name="Beukes C."/>
            <person name="Steenkamp E.T."/>
            <person name="Hirsch A.M."/>
            <person name="Manyaka P."/>
            <person name="Maluk M."/>
            <person name="Lafos M."/>
            <person name="Crook M."/>
            <person name="Gross E."/>
            <person name="Simon M.F."/>
            <person name="Bueno dos Reis Junior F."/>
            <person name="Poole P.S."/>
            <person name="Venter S.N."/>
            <person name="James E.K."/>
        </authorList>
    </citation>
    <scope>NUCLEOTIDE SEQUENCE [LARGE SCALE GENOMIC DNA]</scope>
    <source>
        <strain evidence="8 9">JPY 581</strain>
    </source>
</reference>
<feature type="transmembrane region" description="Helical" evidence="6">
    <location>
        <begin position="161"/>
        <end position="181"/>
    </location>
</feature>
<dbReference type="RefSeq" id="WP_018443041.1">
    <property type="nucleotide sequence ID" value="NZ_KB890198.1"/>
</dbReference>
<dbReference type="PANTHER" id="PTHR11814">
    <property type="entry name" value="SULFATE TRANSPORTER"/>
    <property type="match status" value="1"/>
</dbReference>
<evidence type="ECO:0000313" key="8">
    <source>
        <dbReference type="EMBL" id="PMS36071.1"/>
    </source>
</evidence>
<evidence type="ECO:0000256" key="5">
    <source>
        <dbReference type="SAM" id="MobiDB-lite"/>
    </source>
</evidence>
<accession>A0A2N7X3A8</accession>
<dbReference type="AlphaFoldDB" id="A0A2N7X3A8"/>
<feature type="transmembrane region" description="Helical" evidence="6">
    <location>
        <begin position="121"/>
        <end position="141"/>
    </location>
</feature>
<evidence type="ECO:0000313" key="9">
    <source>
        <dbReference type="Proteomes" id="UP000235777"/>
    </source>
</evidence>
<dbReference type="InterPro" id="IPR011547">
    <property type="entry name" value="SLC26A/SulP_dom"/>
</dbReference>
<feature type="transmembrane region" description="Helical" evidence="6">
    <location>
        <begin position="332"/>
        <end position="365"/>
    </location>
</feature>
<feature type="domain" description="SLC26A/SulP transporter" evidence="7">
    <location>
        <begin position="12"/>
        <end position="378"/>
    </location>
</feature>
<feature type="transmembrane region" description="Helical" evidence="6">
    <location>
        <begin position="87"/>
        <end position="109"/>
    </location>
</feature>
<feature type="transmembrane region" description="Helical" evidence="6">
    <location>
        <begin position="190"/>
        <end position="212"/>
    </location>
</feature>
<keyword evidence="9" id="KW-1185">Reference proteome</keyword>
<evidence type="ECO:0000256" key="1">
    <source>
        <dbReference type="ARBA" id="ARBA00004141"/>
    </source>
</evidence>
<feature type="transmembrane region" description="Helical" evidence="6">
    <location>
        <begin position="386"/>
        <end position="417"/>
    </location>
</feature>
<comment type="caution">
    <text evidence="8">The sequence shown here is derived from an EMBL/GenBank/DDBJ whole genome shotgun (WGS) entry which is preliminary data.</text>
</comment>
<evidence type="ECO:0000259" key="7">
    <source>
        <dbReference type="Pfam" id="PF00916"/>
    </source>
</evidence>
<dbReference type="GO" id="GO:0016020">
    <property type="term" value="C:membrane"/>
    <property type="evidence" value="ECO:0007669"/>
    <property type="project" value="UniProtKB-SubCell"/>
</dbReference>
<feature type="transmembrane region" description="Helical" evidence="6">
    <location>
        <begin position="298"/>
        <end position="320"/>
    </location>
</feature>
<name>A0A2N7X3A8_9BURK</name>
<comment type="subcellular location">
    <subcellularLocation>
        <location evidence="1">Membrane</location>
        <topology evidence="1">Multi-pass membrane protein</topology>
    </subcellularLocation>
</comment>
<dbReference type="EMBL" id="PNYC01000008">
    <property type="protein sequence ID" value="PMS36071.1"/>
    <property type="molecule type" value="Genomic_DNA"/>
</dbReference>
<sequence length="533" mass="55615">MTNAKFMATLPRDCCAGVAVFLVALPLCLGIAQASGVNAIAGLLAGVIGGLFVALLSGSRLSVSGPAAGLIAIVVEGLANVGGFSAFLSAVFVAGVAQFCFGALGLGRFASCIPSTVIKGMLAAIGLLLIVKQFPVAFGWFDADANPMGGGTDARLDTPFGSVSLVACALALLSFAVLWAWDTKWVRRSALLRSVPAPLVVVALGIFATVAIDAWSPQLALPADQRVNLAPIDSLAALAQWLTLPDFSALTSVEVWRLAGTLAIVASVETLLSLQAIEQMDPMRRSASLDRELRAQGVGNMLAGMLGALPITAVIVRSTANLHAGAQTRASAFVHGVLILASLFALTSVLNLIPLACLAAILIATGAKLAKPSVWFETAKSGVDRFVPFIATIAGVMATDLLIGVAIGVACSAVLALRSTLKQAFVIETRAGEFVLQFRKDPSCFIKAGLKDRLGALPDGSTLVVDASRADTLDADIREYIGEFARRSAERGIKVRWRDAAARAPAELARNEHGEWGRPSPRGNRAFDHRVLE</sequence>
<keyword evidence="3 6" id="KW-1133">Transmembrane helix</keyword>
<gene>
    <name evidence="8" type="ORF">C0Z20_14555</name>
</gene>
<organism evidence="8 9">
    <name type="scientific">Trinickia symbiotica</name>
    <dbReference type="NCBI Taxonomy" id="863227"/>
    <lineage>
        <taxon>Bacteria</taxon>
        <taxon>Pseudomonadati</taxon>
        <taxon>Pseudomonadota</taxon>
        <taxon>Betaproteobacteria</taxon>
        <taxon>Burkholderiales</taxon>
        <taxon>Burkholderiaceae</taxon>
        <taxon>Trinickia</taxon>
    </lineage>
</organism>
<feature type="region of interest" description="Disordered" evidence="5">
    <location>
        <begin position="508"/>
        <end position="533"/>
    </location>
</feature>
<dbReference type="Pfam" id="PF00916">
    <property type="entry name" value="Sulfate_transp"/>
    <property type="match status" value="1"/>
</dbReference>
<keyword evidence="4 6" id="KW-0472">Membrane</keyword>
<dbReference type="STRING" id="863227.GCA_000373005_04434"/>
<dbReference type="Proteomes" id="UP000235777">
    <property type="component" value="Unassembled WGS sequence"/>
</dbReference>
<evidence type="ECO:0000256" key="6">
    <source>
        <dbReference type="SAM" id="Phobius"/>
    </source>
</evidence>
<feature type="transmembrane region" description="Helical" evidence="6">
    <location>
        <begin position="40"/>
        <end position="56"/>
    </location>
</feature>